<dbReference type="PANTHER" id="PTHR22993">
    <property type="entry name" value="FORMAMIDOPYRIMIDINE-DNA GLYCOSYLASE"/>
    <property type="match status" value="1"/>
</dbReference>
<comment type="subunit">
    <text evidence="3 15">Monomer.</text>
</comment>
<dbReference type="GO" id="GO:0034039">
    <property type="term" value="F:8-oxo-7,8-dihydroguanine DNA N-glycosylase activity"/>
    <property type="evidence" value="ECO:0007669"/>
    <property type="project" value="TreeGrafter"/>
</dbReference>
<dbReference type="GO" id="GO:0003684">
    <property type="term" value="F:damaged DNA binding"/>
    <property type="evidence" value="ECO:0007669"/>
    <property type="project" value="InterPro"/>
</dbReference>
<dbReference type="GO" id="GO:0140078">
    <property type="term" value="F:class I DNA-(apurinic or apyrimidinic site) endonuclease activity"/>
    <property type="evidence" value="ECO:0007669"/>
    <property type="project" value="UniProtKB-EC"/>
</dbReference>
<dbReference type="Gene3D" id="3.20.190.10">
    <property type="entry name" value="MutM-like, N-terminal"/>
    <property type="match status" value="1"/>
</dbReference>
<feature type="active site" description="Proton donor; for beta-elimination activity" evidence="15">
    <location>
        <position position="56"/>
    </location>
</feature>
<keyword evidence="4 15" id="KW-0479">Metal-binding</keyword>
<dbReference type="InterPro" id="IPR035937">
    <property type="entry name" value="FPG_N"/>
</dbReference>
<keyword evidence="11 15" id="KW-0456">Lyase</keyword>
<evidence type="ECO:0000256" key="9">
    <source>
        <dbReference type="ARBA" id="ARBA00023125"/>
    </source>
</evidence>
<comment type="catalytic activity">
    <reaction evidence="14 15">
        <text>2'-deoxyribonucleotide-(2'-deoxyribose 5'-phosphate)-2'-deoxyribonucleotide-DNA = a 3'-end 2'-deoxyribonucleotide-(2,3-dehydro-2,3-deoxyribose 5'-phosphate)-DNA + a 5'-end 5'-phospho-2'-deoxyribonucleoside-DNA + H(+)</text>
        <dbReference type="Rhea" id="RHEA:66592"/>
        <dbReference type="Rhea" id="RHEA-COMP:13180"/>
        <dbReference type="Rhea" id="RHEA-COMP:16897"/>
        <dbReference type="Rhea" id="RHEA-COMP:17067"/>
        <dbReference type="ChEBI" id="CHEBI:15378"/>
        <dbReference type="ChEBI" id="CHEBI:136412"/>
        <dbReference type="ChEBI" id="CHEBI:157695"/>
        <dbReference type="ChEBI" id="CHEBI:167181"/>
        <dbReference type="EC" id="4.2.99.18"/>
    </reaction>
</comment>
<keyword evidence="5 15" id="KW-0227">DNA damage</keyword>
<evidence type="ECO:0000256" key="1">
    <source>
        <dbReference type="ARBA" id="ARBA00001668"/>
    </source>
</evidence>
<feature type="domain" description="FPG-type" evidence="16">
    <location>
        <begin position="236"/>
        <end position="270"/>
    </location>
</feature>
<dbReference type="EC" id="4.2.99.18" evidence="15"/>
<proteinExistence type="inferred from homology"/>
<keyword evidence="13 15" id="KW-0326">Glycosidase</keyword>
<keyword evidence="8 15" id="KW-0862">Zinc</keyword>
<dbReference type="OrthoDB" id="9800855at2"/>
<dbReference type="Pfam" id="PF01149">
    <property type="entry name" value="Fapy_DNA_glyco"/>
    <property type="match status" value="1"/>
</dbReference>
<comment type="catalytic activity">
    <reaction evidence="1 15">
        <text>Hydrolysis of DNA containing ring-opened 7-methylguanine residues, releasing 2,6-diamino-4-hydroxy-5-(N-methyl)formamidopyrimidine.</text>
        <dbReference type="EC" id="3.2.2.23"/>
    </reaction>
</comment>
<dbReference type="InterPro" id="IPR020629">
    <property type="entry name" value="FPG_Glyclase"/>
</dbReference>
<evidence type="ECO:0000256" key="14">
    <source>
        <dbReference type="ARBA" id="ARBA00044632"/>
    </source>
</evidence>
<evidence type="ECO:0000256" key="4">
    <source>
        <dbReference type="ARBA" id="ARBA00022723"/>
    </source>
</evidence>
<dbReference type="SUPFAM" id="SSF81624">
    <property type="entry name" value="N-terminal domain of MutM-like DNA repair proteins"/>
    <property type="match status" value="1"/>
</dbReference>
<reference evidence="18 19" key="1">
    <citation type="submission" date="2016-10" db="EMBL/GenBank/DDBJ databases">
        <authorList>
            <person name="de Groot N.N."/>
        </authorList>
    </citation>
    <scope>NUCLEOTIDE SEQUENCE [LARGE SCALE GENOMIC DNA]</scope>
    <source>
        <strain evidence="18 19">DSM 15123</strain>
    </source>
</reference>
<dbReference type="EMBL" id="FOCW01000001">
    <property type="protein sequence ID" value="SEN28685.1"/>
    <property type="molecule type" value="Genomic_DNA"/>
</dbReference>
<dbReference type="SMART" id="SM01232">
    <property type="entry name" value="H2TH"/>
    <property type="match status" value="1"/>
</dbReference>
<feature type="binding site" evidence="15">
    <location>
        <position position="107"/>
    </location>
    <ligand>
        <name>DNA</name>
        <dbReference type="ChEBI" id="CHEBI:16991"/>
    </ligand>
</feature>
<dbReference type="PROSITE" id="PS51068">
    <property type="entry name" value="FPG_CAT"/>
    <property type="match status" value="1"/>
</dbReference>
<evidence type="ECO:0000256" key="2">
    <source>
        <dbReference type="ARBA" id="ARBA00009409"/>
    </source>
</evidence>
<dbReference type="AlphaFoldDB" id="A0A1H8FAU6"/>
<feature type="binding site" evidence="15">
    <location>
        <position position="89"/>
    </location>
    <ligand>
        <name>DNA</name>
        <dbReference type="ChEBI" id="CHEBI:16991"/>
    </ligand>
</feature>
<dbReference type="InterPro" id="IPR015886">
    <property type="entry name" value="H2TH_FPG"/>
</dbReference>
<dbReference type="SUPFAM" id="SSF57716">
    <property type="entry name" value="Glucocorticoid receptor-like (DNA-binding domain)"/>
    <property type="match status" value="1"/>
</dbReference>
<feature type="binding site" evidence="15">
    <location>
        <position position="151"/>
    </location>
    <ligand>
        <name>DNA</name>
        <dbReference type="ChEBI" id="CHEBI:16991"/>
    </ligand>
</feature>
<organism evidence="18 19">
    <name type="scientific">Brachymonas denitrificans DSM 15123</name>
    <dbReference type="NCBI Taxonomy" id="1121117"/>
    <lineage>
        <taxon>Bacteria</taxon>
        <taxon>Pseudomonadati</taxon>
        <taxon>Pseudomonadota</taxon>
        <taxon>Betaproteobacteria</taxon>
        <taxon>Burkholderiales</taxon>
        <taxon>Comamonadaceae</taxon>
        <taxon>Brachymonas</taxon>
    </lineage>
</organism>
<keyword evidence="10 15" id="KW-0234">DNA repair</keyword>
<feature type="active site" description="Proton donor; for delta-elimination activity" evidence="15">
    <location>
        <position position="260"/>
    </location>
</feature>
<evidence type="ECO:0000259" key="17">
    <source>
        <dbReference type="PROSITE" id="PS51068"/>
    </source>
</evidence>
<dbReference type="Pfam" id="PF06831">
    <property type="entry name" value="H2TH"/>
    <property type="match status" value="1"/>
</dbReference>
<evidence type="ECO:0000256" key="3">
    <source>
        <dbReference type="ARBA" id="ARBA00011245"/>
    </source>
</evidence>
<accession>A0A1H8FAU6</accession>
<evidence type="ECO:0000256" key="11">
    <source>
        <dbReference type="ARBA" id="ARBA00023239"/>
    </source>
</evidence>
<keyword evidence="6 15" id="KW-0863">Zinc-finger</keyword>
<keyword evidence="19" id="KW-1185">Reference proteome</keyword>
<sequence>MPELPEVEVTRRSFVDRIRGARVAGVHLGKPLRWPLGAEPEVLLGQEVQDVRRRGKYLLLDMNSGLLMVHLGMSGSLRFDAMLPPPGVHDHFEMDTSLGLLRLNDPRRFGAVMYMQGETDPRAQKLLAHLGAEPLGDAFDLPYFAAGLKTRSAPIKQVLLAGDVVVGVGNIYASEALFRARIDPTTPARALTRPQVERLWAAIRHIIQWAIDEGGSTLRDFSSAEGRNGYFQLQAMVYDRAGQPCRECGTPIRMLRQGQRSTYVCPRCQKMPASRFKEA</sequence>
<evidence type="ECO:0000256" key="15">
    <source>
        <dbReference type="HAMAP-Rule" id="MF_00103"/>
    </source>
</evidence>
<evidence type="ECO:0000256" key="10">
    <source>
        <dbReference type="ARBA" id="ARBA00023204"/>
    </source>
</evidence>
<dbReference type="Proteomes" id="UP000199531">
    <property type="component" value="Unassembled WGS sequence"/>
</dbReference>
<dbReference type="STRING" id="1121117.SAMN02745977_00983"/>
<evidence type="ECO:0000259" key="16">
    <source>
        <dbReference type="PROSITE" id="PS51066"/>
    </source>
</evidence>
<dbReference type="PROSITE" id="PS51066">
    <property type="entry name" value="ZF_FPG_2"/>
    <property type="match status" value="1"/>
</dbReference>
<dbReference type="RefSeq" id="WP_091814547.1">
    <property type="nucleotide sequence ID" value="NZ_FOCW01000001.1"/>
</dbReference>
<dbReference type="NCBIfam" id="NF002211">
    <property type="entry name" value="PRK01103.1"/>
    <property type="match status" value="1"/>
</dbReference>
<keyword evidence="9 15" id="KW-0238">DNA-binding</keyword>
<feature type="active site" description="Schiff-base intermediate with DNA" evidence="15">
    <location>
        <position position="2"/>
    </location>
</feature>
<evidence type="ECO:0000256" key="6">
    <source>
        <dbReference type="ARBA" id="ARBA00022771"/>
    </source>
</evidence>
<protein>
    <recommendedName>
        <fullName evidence="15">Formamidopyrimidine-DNA glycosylase</fullName>
        <shortName evidence="15">Fapy-DNA glycosylase</shortName>
        <ecNumber evidence="15">3.2.2.23</ecNumber>
    </recommendedName>
    <alternativeName>
        <fullName evidence="15">DNA-(apurinic or apyrimidinic site) lyase MutM</fullName>
        <shortName evidence="15">AP lyase MutM</shortName>
        <ecNumber evidence="15">4.2.99.18</ecNumber>
    </alternativeName>
</protein>
<comment type="cofactor">
    <cofactor evidence="15">
        <name>Zn(2+)</name>
        <dbReference type="ChEBI" id="CHEBI:29105"/>
    </cofactor>
    <text evidence="15">Binds 1 zinc ion per subunit.</text>
</comment>
<dbReference type="FunFam" id="1.10.8.50:FF:000003">
    <property type="entry name" value="Formamidopyrimidine-DNA glycosylase"/>
    <property type="match status" value="1"/>
</dbReference>
<evidence type="ECO:0000313" key="18">
    <source>
        <dbReference type="EMBL" id="SEN28685.1"/>
    </source>
</evidence>
<dbReference type="GO" id="GO:0008270">
    <property type="term" value="F:zinc ion binding"/>
    <property type="evidence" value="ECO:0007669"/>
    <property type="project" value="UniProtKB-UniRule"/>
</dbReference>
<keyword evidence="7 15" id="KW-0378">Hydrolase</keyword>
<feature type="active site" description="Proton donor" evidence="15">
    <location>
        <position position="3"/>
    </location>
</feature>
<evidence type="ECO:0000313" key="19">
    <source>
        <dbReference type="Proteomes" id="UP000199531"/>
    </source>
</evidence>
<dbReference type="InterPro" id="IPR000214">
    <property type="entry name" value="Znf_DNA_glyclase/AP_lyase"/>
</dbReference>
<dbReference type="InterPro" id="IPR010979">
    <property type="entry name" value="Ribosomal_uS13-like_H2TH"/>
</dbReference>
<comment type="function">
    <text evidence="15">Involved in base excision repair of DNA damaged by oxidation or by mutagenic agents. Acts as DNA glycosylase that recognizes and removes damaged bases. Has a preference for oxidized purines, such as 7,8-dihydro-8-oxoguanine (8-oxoG). Has AP (apurinic/apyrimidinic) lyase activity and introduces nicks in the DNA strand. Cleaves the DNA backbone by beta-delta elimination to generate a single-strand break at the site of the removed base with both 3'- and 5'-phosphates.</text>
</comment>
<dbReference type="NCBIfam" id="TIGR00577">
    <property type="entry name" value="fpg"/>
    <property type="match status" value="1"/>
</dbReference>
<evidence type="ECO:0000256" key="5">
    <source>
        <dbReference type="ARBA" id="ARBA00022763"/>
    </source>
</evidence>
<dbReference type="EC" id="3.2.2.23" evidence="15"/>
<dbReference type="InterPro" id="IPR012319">
    <property type="entry name" value="FPG_cat"/>
</dbReference>
<dbReference type="Gene3D" id="1.10.8.50">
    <property type="match status" value="1"/>
</dbReference>
<keyword evidence="12 15" id="KW-0511">Multifunctional enzyme</keyword>
<name>A0A1H8FAU6_9BURK</name>
<comment type="similarity">
    <text evidence="2 15">Belongs to the FPG family.</text>
</comment>
<evidence type="ECO:0000256" key="8">
    <source>
        <dbReference type="ARBA" id="ARBA00022833"/>
    </source>
</evidence>
<gene>
    <name evidence="15" type="primary">mutM</name>
    <name evidence="15" type="synonym">fpg</name>
    <name evidence="18" type="ORF">SAMN02745977_00983</name>
</gene>
<evidence type="ECO:0000256" key="13">
    <source>
        <dbReference type="ARBA" id="ARBA00023295"/>
    </source>
</evidence>
<dbReference type="CDD" id="cd08966">
    <property type="entry name" value="EcFpg-like_N"/>
    <property type="match status" value="1"/>
</dbReference>
<dbReference type="HAMAP" id="MF_00103">
    <property type="entry name" value="Fapy_DNA_glycosyl"/>
    <property type="match status" value="1"/>
</dbReference>
<dbReference type="SUPFAM" id="SSF46946">
    <property type="entry name" value="S13-like H2TH domain"/>
    <property type="match status" value="1"/>
</dbReference>
<dbReference type="GO" id="GO:0006284">
    <property type="term" value="P:base-excision repair"/>
    <property type="evidence" value="ECO:0007669"/>
    <property type="project" value="InterPro"/>
</dbReference>
<evidence type="ECO:0000256" key="7">
    <source>
        <dbReference type="ARBA" id="ARBA00022801"/>
    </source>
</evidence>
<dbReference type="Pfam" id="PF06827">
    <property type="entry name" value="zf-FPG_IleRS"/>
    <property type="match status" value="1"/>
</dbReference>
<dbReference type="InterPro" id="IPR010663">
    <property type="entry name" value="Znf_FPG/IleRS"/>
</dbReference>
<feature type="domain" description="Formamidopyrimidine-DNA glycosylase catalytic" evidence="17">
    <location>
        <begin position="2"/>
        <end position="110"/>
    </location>
</feature>
<dbReference type="PANTHER" id="PTHR22993:SF9">
    <property type="entry name" value="FORMAMIDOPYRIMIDINE-DNA GLYCOSYLASE"/>
    <property type="match status" value="1"/>
</dbReference>
<evidence type="ECO:0000256" key="12">
    <source>
        <dbReference type="ARBA" id="ARBA00023268"/>
    </source>
</evidence>
<dbReference type="SMART" id="SM00898">
    <property type="entry name" value="Fapy_DNA_glyco"/>
    <property type="match status" value="1"/>
</dbReference>